<dbReference type="Proteomes" id="UP000315082">
    <property type="component" value="Chromosome"/>
</dbReference>
<proteinExistence type="predicted"/>
<dbReference type="InterPro" id="IPR035235">
    <property type="entry name" value="DUF5343"/>
</dbReference>
<keyword evidence="3" id="KW-1185">Reference proteome</keyword>
<reference evidence="2 3" key="1">
    <citation type="submission" date="2019-02" db="EMBL/GenBank/DDBJ databases">
        <title>Deep-cultivation of Planctomycetes and their phenomic and genomic characterization uncovers novel biology.</title>
        <authorList>
            <person name="Wiegand S."/>
            <person name="Jogler M."/>
            <person name="Boedeker C."/>
            <person name="Pinto D."/>
            <person name="Vollmers J."/>
            <person name="Rivas-Marin E."/>
            <person name="Kohn T."/>
            <person name="Peeters S.H."/>
            <person name="Heuer A."/>
            <person name="Rast P."/>
            <person name="Oberbeckmann S."/>
            <person name="Bunk B."/>
            <person name="Jeske O."/>
            <person name="Meyerdierks A."/>
            <person name="Storesund J.E."/>
            <person name="Kallscheuer N."/>
            <person name="Luecker S."/>
            <person name="Lage O.M."/>
            <person name="Pohl T."/>
            <person name="Merkel B.J."/>
            <person name="Hornburger P."/>
            <person name="Mueller R.-W."/>
            <person name="Bruemmer F."/>
            <person name="Labrenz M."/>
            <person name="Spormann A.M."/>
            <person name="Op den Camp H."/>
            <person name="Overmann J."/>
            <person name="Amann R."/>
            <person name="Jetten M.S.M."/>
            <person name="Mascher T."/>
            <person name="Medema M.H."/>
            <person name="Devos D.P."/>
            <person name="Kaster A.-K."/>
            <person name="Ovreas L."/>
            <person name="Rohde M."/>
            <person name="Galperin M.Y."/>
            <person name="Jogler C."/>
        </authorList>
    </citation>
    <scope>NUCLEOTIDE SEQUENCE [LARGE SCALE GENOMIC DNA]</scope>
    <source>
        <strain evidence="2 3">Poly24</strain>
    </source>
</reference>
<evidence type="ECO:0000313" key="2">
    <source>
        <dbReference type="EMBL" id="QDV69424.1"/>
    </source>
</evidence>
<evidence type="ECO:0000313" key="3">
    <source>
        <dbReference type="Proteomes" id="UP000315082"/>
    </source>
</evidence>
<name>A0A518JV47_9BACT</name>
<dbReference type="OrthoDB" id="5186897at2"/>
<dbReference type="RefSeq" id="WP_145096893.1">
    <property type="nucleotide sequence ID" value="NZ_CP036348.1"/>
</dbReference>
<gene>
    <name evidence="2" type="ORF">Poly24_31400</name>
</gene>
<protein>
    <submittedName>
        <fullName evidence="2">Uncharacterized protein</fullName>
    </submittedName>
</protein>
<dbReference type="KEGG" id="rcf:Poly24_31400"/>
<organism evidence="2 3">
    <name type="scientific">Rosistilla carotiformis</name>
    <dbReference type="NCBI Taxonomy" id="2528017"/>
    <lineage>
        <taxon>Bacteria</taxon>
        <taxon>Pseudomonadati</taxon>
        <taxon>Planctomycetota</taxon>
        <taxon>Planctomycetia</taxon>
        <taxon>Pirellulales</taxon>
        <taxon>Pirellulaceae</taxon>
        <taxon>Rosistilla</taxon>
    </lineage>
</organism>
<dbReference type="Pfam" id="PF17278">
    <property type="entry name" value="DUF5343"/>
    <property type="match status" value="1"/>
</dbReference>
<accession>A0A518JV47</accession>
<dbReference type="AlphaFoldDB" id="A0A518JV47"/>
<evidence type="ECO:0000256" key="1">
    <source>
        <dbReference type="SAM" id="MobiDB-lite"/>
    </source>
</evidence>
<feature type="region of interest" description="Disordered" evidence="1">
    <location>
        <begin position="141"/>
        <end position="164"/>
    </location>
</feature>
<dbReference type="EMBL" id="CP036348">
    <property type="protein sequence ID" value="QDV69424.1"/>
    <property type="molecule type" value="Genomic_DNA"/>
</dbReference>
<sequence length="206" mass="22815">MATFTQTQNTGNLQEFINGIPSRGVPDKVTNNHLEGLGYKSKNDRAIITVLKFIGVLESNGAPSAAYKKLRNKHTAPSELAALIKIAYRELFKTYPDAQSKDGETLKTWFASHTSVGEASVKNMAQTFTALCAIADFNGTPDIEHEEDDDSDEKPGPRKKRRVRRQLDAQVAFNIQVQIPGEQSPEVYEAIFKNLGKYVLGVVDDE</sequence>